<gene>
    <name evidence="1" type="ORF">J2853_009664</name>
</gene>
<evidence type="ECO:0000313" key="1">
    <source>
        <dbReference type="EMBL" id="MDP9850368.1"/>
    </source>
</evidence>
<dbReference type="Proteomes" id="UP001225356">
    <property type="component" value="Unassembled WGS sequence"/>
</dbReference>
<evidence type="ECO:0000313" key="2">
    <source>
        <dbReference type="Proteomes" id="UP001225356"/>
    </source>
</evidence>
<name>A0ABT9QVP6_9ACTN</name>
<keyword evidence="2" id="KW-1185">Reference proteome</keyword>
<organism evidence="1 2">
    <name type="scientific">Streptosporangium lutulentum</name>
    <dbReference type="NCBI Taxonomy" id="1461250"/>
    <lineage>
        <taxon>Bacteria</taxon>
        <taxon>Bacillati</taxon>
        <taxon>Actinomycetota</taxon>
        <taxon>Actinomycetes</taxon>
        <taxon>Streptosporangiales</taxon>
        <taxon>Streptosporangiaceae</taxon>
        <taxon>Streptosporangium</taxon>
    </lineage>
</organism>
<protein>
    <submittedName>
        <fullName evidence="1">Uncharacterized protein</fullName>
    </submittedName>
</protein>
<dbReference type="RefSeq" id="WP_307569348.1">
    <property type="nucleotide sequence ID" value="NZ_JAUSQU010000003.1"/>
</dbReference>
<dbReference type="EMBL" id="JAUSQU010000003">
    <property type="protein sequence ID" value="MDP9850368.1"/>
    <property type="molecule type" value="Genomic_DNA"/>
</dbReference>
<proteinExistence type="predicted"/>
<reference evidence="1 2" key="1">
    <citation type="submission" date="2023-07" db="EMBL/GenBank/DDBJ databases">
        <title>Sequencing the genomes of 1000 actinobacteria strains.</title>
        <authorList>
            <person name="Klenk H.-P."/>
        </authorList>
    </citation>
    <scope>NUCLEOTIDE SEQUENCE [LARGE SCALE GENOMIC DNA]</scope>
    <source>
        <strain evidence="1 2">DSM 46740</strain>
    </source>
</reference>
<accession>A0ABT9QVP6</accession>
<comment type="caution">
    <text evidence="1">The sequence shown here is derived from an EMBL/GenBank/DDBJ whole genome shotgun (WGS) entry which is preliminary data.</text>
</comment>
<sequence>MGRVNSHRRLRYAAGIGCQSADGTLIAFGPDHHLPRLLSWVREVRGQTLLWEG</sequence>